<dbReference type="SUPFAM" id="SSF144284">
    <property type="entry name" value="Sec2 N-terminal region"/>
    <property type="match status" value="1"/>
</dbReference>
<evidence type="ECO:0000256" key="2">
    <source>
        <dbReference type="SAM" id="Coils"/>
    </source>
</evidence>
<evidence type="ECO:0000313" key="5">
    <source>
        <dbReference type="Proteomes" id="UP000789901"/>
    </source>
</evidence>
<name>A0ABN7W445_GIGMA</name>
<dbReference type="PANTHER" id="PTHR14430:SF0">
    <property type="entry name" value="SEC2P DOMAIN-CONTAINING PROTEIN"/>
    <property type="match status" value="1"/>
</dbReference>
<reference evidence="4 5" key="1">
    <citation type="submission" date="2021-06" db="EMBL/GenBank/DDBJ databases">
        <authorList>
            <person name="Kallberg Y."/>
            <person name="Tangrot J."/>
            <person name="Rosling A."/>
        </authorList>
    </citation>
    <scope>NUCLEOTIDE SEQUENCE [LARGE SCALE GENOMIC DNA]</scope>
    <source>
        <strain evidence="4 5">120-4 pot B 10/14</strain>
    </source>
</reference>
<dbReference type="InterPro" id="IPR040351">
    <property type="entry name" value="RAB3IL/RAB3IP/Sec2"/>
</dbReference>
<evidence type="ECO:0000259" key="3">
    <source>
        <dbReference type="Pfam" id="PF06428"/>
    </source>
</evidence>
<feature type="domain" description="GDP/GTP exchange factor Sec2 N-terminal" evidence="3">
    <location>
        <begin position="242"/>
        <end position="349"/>
    </location>
</feature>
<dbReference type="EMBL" id="CAJVQB010029981">
    <property type="protein sequence ID" value="CAG8814873.1"/>
    <property type="molecule type" value="Genomic_DNA"/>
</dbReference>
<dbReference type="Proteomes" id="UP000789901">
    <property type="component" value="Unassembled WGS sequence"/>
</dbReference>
<gene>
    <name evidence="4" type="ORF">GMARGA_LOCUS26151</name>
</gene>
<proteinExistence type="predicted"/>
<feature type="coiled-coil region" evidence="2">
    <location>
        <begin position="5"/>
        <end position="43"/>
    </location>
</feature>
<comment type="caution">
    <text evidence="4">The sequence shown here is derived from an EMBL/GenBank/DDBJ whole genome shotgun (WGS) entry which is preliminary data.</text>
</comment>
<protein>
    <submittedName>
        <fullName evidence="4">12419_t:CDS:1</fullName>
    </submittedName>
</protein>
<dbReference type="Gene3D" id="6.10.140.910">
    <property type="match status" value="1"/>
</dbReference>
<feature type="non-terminal residue" evidence="4">
    <location>
        <position position="643"/>
    </location>
</feature>
<dbReference type="InterPro" id="IPR009449">
    <property type="entry name" value="Sec2_N"/>
</dbReference>
<feature type="non-terminal residue" evidence="4">
    <location>
        <position position="1"/>
    </location>
</feature>
<accession>A0ABN7W445</accession>
<keyword evidence="5" id="KW-1185">Reference proteome</keyword>
<organism evidence="4 5">
    <name type="scientific">Gigaspora margarita</name>
    <dbReference type="NCBI Taxonomy" id="4874"/>
    <lineage>
        <taxon>Eukaryota</taxon>
        <taxon>Fungi</taxon>
        <taxon>Fungi incertae sedis</taxon>
        <taxon>Mucoromycota</taxon>
        <taxon>Glomeromycotina</taxon>
        <taxon>Glomeromycetes</taxon>
        <taxon>Diversisporales</taxon>
        <taxon>Gigasporaceae</taxon>
        <taxon>Gigaspora</taxon>
    </lineage>
</organism>
<dbReference type="PANTHER" id="PTHR14430">
    <property type="entry name" value="RABIN3-RELATED"/>
    <property type="match status" value="1"/>
</dbReference>
<sequence>FLPLMLQAQDLVSKLESRVVELENDLENINEMHEQERNQLLQELGEKDEYIHDLKTKNSRLEYGAQGQFLDSINLCLNYLKSAQNNLNNRKFTKNSSLSVTLRNDSTLLSSPNNDSNYKVGFVIPQLIPVLNNVVKNINNNDDLTNDICVNNNRLVHHDNSRRDSICGSQISLDDIPDLDEYDLDDDEYIKPDDHLSNFENHEITEEPEEIDYDDDDLISNDILRPSSSVSKSDNFCSSCNTLLAQVDQHIEERAYLKRDLSALAISLAEEKALCVKIQSSKESLEQEIDDWINGMFVKINQMVFDEATTCEELESLNRETKGKLNNILKSSGNRQDRLREMKSLLVHLDSIKQRQAVPSLNTSLLNRNSVLHRSLSNSLVNNQRFTKSFDHLFSTKNPFDNIMLFKEKRLYIDGIIFEEFQDYVKSFINSVPPTSSTPTHPFMKRCMNEDIHPCLFEGSTGWKSPFYKRRLLDAIMKNQCEIQMIYSSFSSSVSTSSSVTQVNSPIDTQSNYDDPSPAPKLKCGLCGHLRNCDFHMKISDSDITVPPSTTTSSSRFSFTGNPGWIPLDRFCRDRVVAVCDFYAFLSHLRQGLFSNSPVWGMYKQCLKYRRKMCMARIGSVSMFEEEDSIINNYLSNSEMEGM</sequence>
<keyword evidence="1 2" id="KW-0175">Coiled coil</keyword>
<evidence type="ECO:0000256" key="1">
    <source>
        <dbReference type="ARBA" id="ARBA00023054"/>
    </source>
</evidence>
<dbReference type="Pfam" id="PF25555">
    <property type="entry name" value="RAB3A-like_C"/>
    <property type="match status" value="1"/>
</dbReference>
<dbReference type="CDD" id="cd21044">
    <property type="entry name" value="Rab11BD_RAB3IP_like"/>
    <property type="match status" value="1"/>
</dbReference>
<evidence type="ECO:0000313" key="4">
    <source>
        <dbReference type="EMBL" id="CAG8814873.1"/>
    </source>
</evidence>
<dbReference type="Pfam" id="PF06428">
    <property type="entry name" value="Sec2p"/>
    <property type="match status" value="1"/>
</dbReference>